<accession>A0A401Z1F8</accession>
<protein>
    <submittedName>
        <fullName evidence="1">Uncharacterized protein</fullName>
    </submittedName>
</protein>
<name>A0A401Z1F8_9ACTN</name>
<dbReference type="EMBL" id="BIFH01000041">
    <property type="protein sequence ID" value="GCE00678.1"/>
    <property type="molecule type" value="Genomic_DNA"/>
</dbReference>
<organism evidence="1 2">
    <name type="scientific">Embleya hyalina</name>
    <dbReference type="NCBI Taxonomy" id="516124"/>
    <lineage>
        <taxon>Bacteria</taxon>
        <taxon>Bacillati</taxon>
        <taxon>Actinomycetota</taxon>
        <taxon>Actinomycetes</taxon>
        <taxon>Kitasatosporales</taxon>
        <taxon>Streptomycetaceae</taxon>
        <taxon>Embleya</taxon>
    </lineage>
</organism>
<dbReference type="Proteomes" id="UP000286931">
    <property type="component" value="Unassembled WGS sequence"/>
</dbReference>
<evidence type="ECO:0000313" key="2">
    <source>
        <dbReference type="Proteomes" id="UP000286931"/>
    </source>
</evidence>
<comment type="caution">
    <text evidence="1">The sequence shown here is derived from an EMBL/GenBank/DDBJ whole genome shotgun (WGS) entry which is preliminary data.</text>
</comment>
<dbReference type="AlphaFoldDB" id="A0A401Z1F8"/>
<gene>
    <name evidence="1" type="ORF">EHYA_08404</name>
</gene>
<proteinExistence type="predicted"/>
<sequence>MRACRRAARVSSVPSGCFRLGRWVRPGGVSPVFVEVGVGADVVEESVDDARGLGEDPALGVNVAR</sequence>
<evidence type="ECO:0000313" key="1">
    <source>
        <dbReference type="EMBL" id="GCE00678.1"/>
    </source>
</evidence>
<keyword evidence="2" id="KW-1185">Reference proteome</keyword>
<reference evidence="1 2" key="1">
    <citation type="submission" date="2018-12" db="EMBL/GenBank/DDBJ databases">
        <title>Draft genome sequence of Embleya hyalina NBRC 13850T.</title>
        <authorList>
            <person name="Komaki H."/>
            <person name="Hosoyama A."/>
            <person name="Kimura A."/>
            <person name="Ichikawa N."/>
            <person name="Tamura T."/>
        </authorList>
    </citation>
    <scope>NUCLEOTIDE SEQUENCE [LARGE SCALE GENOMIC DNA]</scope>
    <source>
        <strain evidence="1 2">NBRC 13850</strain>
    </source>
</reference>